<dbReference type="Proteomes" id="UP000031338">
    <property type="component" value="Unassembled WGS sequence"/>
</dbReference>
<dbReference type="AlphaFoldDB" id="A0A0B9ADV4"/>
<feature type="signal peptide" evidence="1">
    <location>
        <begin position="1"/>
        <end position="38"/>
    </location>
</feature>
<dbReference type="PATRIC" id="fig|48936.3.peg.937"/>
<reference evidence="2 3" key="1">
    <citation type="submission" date="2014-10" db="EMBL/GenBank/DDBJ databases">
        <title>Draft genome sequence of Novosphingobium subterraneum DSM 12447.</title>
        <authorList>
            <person name="Gan H.M."/>
            <person name="Gan H.Y."/>
            <person name="Savka M.A."/>
        </authorList>
    </citation>
    <scope>NUCLEOTIDE SEQUENCE [LARGE SCALE GENOMIC DNA]</scope>
    <source>
        <strain evidence="2 3">DSM 12447</strain>
    </source>
</reference>
<keyword evidence="3" id="KW-1185">Reference proteome</keyword>
<feature type="chain" id="PRO_5002128306" description="DUF192 domain-containing protein" evidence="1">
    <location>
        <begin position="39"/>
        <end position="177"/>
    </location>
</feature>
<evidence type="ECO:0000313" key="2">
    <source>
        <dbReference type="EMBL" id="KHS48840.1"/>
    </source>
</evidence>
<dbReference type="InterPro" id="IPR038695">
    <property type="entry name" value="Saro_0823-like_sf"/>
</dbReference>
<accession>A0A0B9ADV4</accession>
<dbReference type="PROSITE" id="PS51257">
    <property type="entry name" value="PROKAR_LIPOPROTEIN"/>
    <property type="match status" value="1"/>
</dbReference>
<evidence type="ECO:0000313" key="3">
    <source>
        <dbReference type="Proteomes" id="UP000031338"/>
    </source>
</evidence>
<organism evidence="2 3">
    <name type="scientific">Novosphingobium subterraneum</name>
    <dbReference type="NCBI Taxonomy" id="48936"/>
    <lineage>
        <taxon>Bacteria</taxon>
        <taxon>Pseudomonadati</taxon>
        <taxon>Pseudomonadota</taxon>
        <taxon>Alphaproteobacteria</taxon>
        <taxon>Sphingomonadales</taxon>
        <taxon>Sphingomonadaceae</taxon>
        <taxon>Novosphingobium</taxon>
    </lineage>
</organism>
<protein>
    <recommendedName>
        <fullName evidence="4">DUF192 domain-containing protein</fullName>
    </recommendedName>
</protein>
<evidence type="ECO:0000256" key="1">
    <source>
        <dbReference type="SAM" id="SignalP"/>
    </source>
</evidence>
<dbReference type="InterPro" id="IPR003795">
    <property type="entry name" value="DUF192"/>
</dbReference>
<dbReference type="STRING" id="48936.NJ75_00924"/>
<sequence length="177" mass="18601">MHPAPKLWKSGSMKQLTRLAVLSALALIAGCSPGAADAGAKAQPQASAAAVHPVSGLQITPVTVTSGNGAHVFKSEVARTSAEQAKGLMFRTEIGDDEGMIFLRNPPDIASFWMRNTVIPLDIIFVGLDRRIINIAANARPYDETPLPADGPTLAVLEINGGLAARLGIKPGDKVDW</sequence>
<gene>
    <name evidence="2" type="ORF">NJ75_00924</name>
</gene>
<dbReference type="EMBL" id="JRVC01000003">
    <property type="protein sequence ID" value="KHS48840.1"/>
    <property type="molecule type" value="Genomic_DNA"/>
</dbReference>
<proteinExistence type="predicted"/>
<name>A0A0B9ADV4_9SPHN</name>
<dbReference type="PANTHER" id="PTHR37953:SF1">
    <property type="entry name" value="UPF0127 PROTEIN MJ1496"/>
    <property type="match status" value="1"/>
</dbReference>
<dbReference type="Gene3D" id="2.60.120.1140">
    <property type="entry name" value="Protein of unknown function DUF192"/>
    <property type="match status" value="1"/>
</dbReference>
<comment type="caution">
    <text evidence="2">The sequence shown here is derived from an EMBL/GenBank/DDBJ whole genome shotgun (WGS) entry which is preliminary data.</text>
</comment>
<dbReference type="Pfam" id="PF02643">
    <property type="entry name" value="DUF192"/>
    <property type="match status" value="1"/>
</dbReference>
<evidence type="ECO:0008006" key="4">
    <source>
        <dbReference type="Google" id="ProtNLM"/>
    </source>
</evidence>
<keyword evidence="1" id="KW-0732">Signal</keyword>
<dbReference type="PANTHER" id="PTHR37953">
    <property type="entry name" value="UPF0127 PROTEIN MJ1496"/>
    <property type="match status" value="1"/>
</dbReference>